<evidence type="ECO:0000256" key="1">
    <source>
        <dbReference type="SAM" id="MobiDB-lite"/>
    </source>
</evidence>
<protein>
    <recommendedName>
        <fullName evidence="5">Adhesin domain-containing protein</fullName>
    </recommendedName>
</protein>
<keyword evidence="2" id="KW-1133">Transmembrane helix</keyword>
<gene>
    <name evidence="3" type="ORF">A3770_05p35450</name>
</gene>
<feature type="region of interest" description="Disordered" evidence="1">
    <location>
        <begin position="1"/>
        <end position="64"/>
    </location>
</feature>
<name>A0A5B8MKP2_9CHLO</name>
<feature type="compositionally biased region" description="Basic and acidic residues" evidence="1">
    <location>
        <begin position="1"/>
        <end position="11"/>
    </location>
</feature>
<dbReference type="Proteomes" id="UP000316726">
    <property type="component" value="Chromosome 5"/>
</dbReference>
<proteinExistence type="predicted"/>
<feature type="compositionally biased region" description="Basic residues" evidence="1">
    <location>
        <begin position="54"/>
        <end position="64"/>
    </location>
</feature>
<reference evidence="3 4" key="1">
    <citation type="submission" date="2018-07" db="EMBL/GenBank/DDBJ databases">
        <title>The complete nuclear genome of the prasinophyte Chloropicon primus (CCMP1205).</title>
        <authorList>
            <person name="Pombert J.-F."/>
            <person name="Otis C."/>
            <person name="Turmel M."/>
            <person name="Lemieux C."/>
        </authorList>
    </citation>
    <scope>NUCLEOTIDE SEQUENCE [LARGE SCALE GENOMIC DNA]</scope>
    <source>
        <strain evidence="3 4">CCMP1205</strain>
    </source>
</reference>
<feature type="compositionally biased region" description="Basic and acidic residues" evidence="1">
    <location>
        <begin position="26"/>
        <end position="53"/>
    </location>
</feature>
<evidence type="ECO:0000313" key="3">
    <source>
        <dbReference type="EMBL" id="QDZ21027.1"/>
    </source>
</evidence>
<keyword evidence="2" id="KW-0812">Transmembrane</keyword>
<evidence type="ECO:0000256" key="2">
    <source>
        <dbReference type="SAM" id="Phobius"/>
    </source>
</evidence>
<evidence type="ECO:0000313" key="4">
    <source>
        <dbReference type="Proteomes" id="UP000316726"/>
    </source>
</evidence>
<dbReference type="AlphaFoldDB" id="A0A5B8MKP2"/>
<sequence>MHMVTKRREGGRPPSRLAKLQGTHLGSHDKDKDLLPLTIHHLDSNKNKNTTRDKQKRARNNRKGKARELMLKHKEKFHKIIRSTALGISVCMLGLILASIILIVQVEYCRYPRHSKEEEFRYEISFEATNLTKIARDGKIKKVIGPKIDELRIEQNFGTVKFVENSDLTANEVVFRVKNRAADKYFLSRISRLHVDIGQKVLLVGNKPSELRANVTLEARTSNSLSGAFKCRRADVEVEVPTACLLDETKLITNVTKGHITSRSLSAANFETVSIVNEVGDIQANDLHAFKIELNTSTGTISTNNTACHTMRVNTDEDRDGAILNIHNVTLFEGDNKNACVEATEYAPGFPQTKEYEVRTLHCETEPGVLVIDSKGAENGGKPAVYLGRIKGGNVKQKIKVGHTRLQVMGCLDFIGQYVLRTAAGSIKINEKTDHFRDTGFFQVALSNEAGSLVVLNTRTSTTGTKYGTICQNQTFAQVGDRDGTNLTNQTLEIEAEVTGDIYLDVYPPYIT</sequence>
<accession>A0A5B8MKP2</accession>
<keyword evidence="4" id="KW-1185">Reference proteome</keyword>
<keyword evidence="2" id="KW-0472">Membrane</keyword>
<organism evidence="3 4">
    <name type="scientific">Chloropicon primus</name>
    <dbReference type="NCBI Taxonomy" id="1764295"/>
    <lineage>
        <taxon>Eukaryota</taxon>
        <taxon>Viridiplantae</taxon>
        <taxon>Chlorophyta</taxon>
        <taxon>Chloropicophyceae</taxon>
        <taxon>Chloropicales</taxon>
        <taxon>Chloropicaceae</taxon>
        <taxon>Chloropicon</taxon>
    </lineage>
</organism>
<evidence type="ECO:0008006" key="5">
    <source>
        <dbReference type="Google" id="ProtNLM"/>
    </source>
</evidence>
<dbReference type="EMBL" id="CP031038">
    <property type="protein sequence ID" value="QDZ21027.1"/>
    <property type="molecule type" value="Genomic_DNA"/>
</dbReference>
<feature type="transmembrane region" description="Helical" evidence="2">
    <location>
        <begin position="80"/>
        <end position="104"/>
    </location>
</feature>